<sequence>MSSDPVSPVQKGLYPLRRFALNARNPTDTINAAMVIHSMTVSLIKNPNPTELARPAYAGQQDGQSSLGKSATPIPGSVLEN</sequence>
<gene>
    <name evidence="2" type="ORF">DGMP_35120</name>
</gene>
<name>A0A8D5FR08_9BACT</name>
<evidence type="ECO:0000313" key="3">
    <source>
        <dbReference type="Proteomes" id="UP000826725"/>
    </source>
</evidence>
<dbReference type="Proteomes" id="UP000826725">
    <property type="component" value="Chromosome"/>
</dbReference>
<accession>A0A8D5FR08</accession>
<evidence type="ECO:0000256" key="1">
    <source>
        <dbReference type="SAM" id="MobiDB-lite"/>
    </source>
</evidence>
<dbReference type="AlphaFoldDB" id="A0A8D5FR08"/>
<protein>
    <submittedName>
        <fullName evidence="2">Uncharacterized protein</fullName>
    </submittedName>
</protein>
<reference evidence="2" key="1">
    <citation type="submission" date="2020-09" db="EMBL/GenBank/DDBJ databases">
        <title>Desulfogranum mesoprofundum gen. nov., sp. nov., a novel mesophilic, sulfate-reducing chemolithoautotroph isolated from a deep-sea hydrothermal vent chimney in the Suiyo Seamount.</title>
        <authorList>
            <person name="Hashimoto Y."/>
            <person name="Nakagawa S."/>
        </authorList>
    </citation>
    <scope>NUCLEOTIDE SEQUENCE</scope>
    <source>
        <strain evidence="2">KT2</strain>
    </source>
</reference>
<evidence type="ECO:0000313" key="2">
    <source>
        <dbReference type="EMBL" id="BCL62819.1"/>
    </source>
</evidence>
<dbReference type="EMBL" id="AP024086">
    <property type="protein sequence ID" value="BCL62819.1"/>
    <property type="molecule type" value="Genomic_DNA"/>
</dbReference>
<organism evidence="2 3">
    <name type="scientific">Desulfomarina profundi</name>
    <dbReference type="NCBI Taxonomy" id="2772557"/>
    <lineage>
        <taxon>Bacteria</taxon>
        <taxon>Pseudomonadati</taxon>
        <taxon>Thermodesulfobacteriota</taxon>
        <taxon>Desulfobulbia</taxon>
        <taxon>Desulfobulbales</taxon>
        <taxon>Desulfobulbaceae</taxon>
        <taxon>Desulfomarina</taxon>
    </lineage>
</organism>
<dbReference type="KEGG" id="dbk:DGMP_35120"/>
<feature type="region of interest" description="Disordered" evidence="1">
    <location>
        <begin position="47"/>
        <end position="81"/>
    </location>
</feature>
<keyword evidence="3" id="KW-1185">Reference proteome</keyword>
<proteinExistence type="predicted"/>